<dbReference type="InterPro" id="IPR051826">
    <property type="entry name" value="E3_ubiquitin-ligase_domain"/>
</dbReference>
<name>A0A485L8W4_9STRA</name>
<keyword evidence="6" id="KW-1185">Reference proteome</keyword>
<dbReference type="Pfam" id="PF13639">
    <property type="entry name" value="zf-RING_2"/>
    <property type="match status" value="1"/>
</dbReference>
<dbReference type="SMART" id="SM00184">
    <property type="entry name" value="RING"/>
    <property type="match status" value="1"/>
</dbReference>
<evidence type="ECO:0000313" key="4">
    <source>
        <dbReference type="EMBL" id="KAF0690627.1"/>
    </source>
</evidence>
<dbReference type="Pfam" id="PF00787">
    <property type="entry name" value="PX"/>
    <property type="match status" value="1"/>
</dbReference>
<gene>
    <name evidence="5" type="primary">Aste57867_17995</name>
    <name evidence="4" type="ORF">As57867_017933</name>
    <name evidence="5" type="ORF">ASTE57867_17995</name>
</gene>
<keyword evidence="1" id="KW-0479">Metal-binding</keyword>
<dbReference type="SUPFAM" id="SSF57850">
    <property type="entry name" value="RING/U-box"/>
    <property type="match status" value="1"/>
</dbReference>
<dbReference type="EMBL" id="CAADRA010006387">
    <property type="protein sequence ID" value="VFT94734.1"/>
    <property type="molecule type" value="Genomic_DNA"/>
</dbReference>
<evidence type="ECO:0000259" key="2">
    <source>
        <dbReference type="PROSITE" id="PS50089"/>
    </source>
</evidence>
<dbReference type="AlphaFoldDB" id="A0A485L8W4"/>
<feature type="domain" description="RING-type" evidence="2">
    <location>
        <begin position="207"/>
        <end position="250"/>
    </location>
</feature>
<dbReference type="InterPro" id="IPR013083">
    <property type="entry name" value="Znf_RING/FYVE/PHD"/>
</dbReference>
<dbReference type="InterPro" id="IPR001841">
    <property type="entry name" value="Znf_RING"/>
</dbReference>
<dbReference type="GO" id="GO:0061630">
    <property type="term" value="F:ubiquitin protein ligase activity"/>
    <property type="evidence" value="ECO:0007669"/>
    <property type="project" value="TreeGrafter"/>
</dbReference>
<evidence type="ECO:0000313" key="6">
    <source>
        <dbReference type="Proteomes" id="UP000332933"/>
    </source>
</evidence>
<dbReference type="InterPro" id="IPR001683">
    <property type="entry name" value="PX_dom"/>
</dbReference>
<dbReference type="EMBL" id="VJMH01006366">
    <property type="protein sequence ID" value="KAF0690627.1"/>
    <property type="molecule type" value="Genomic_DNA"/>
</dbReference>
<dbReference type="PANTHER" id="PTHR22765">
    <property type="entry name" value="RING FINGER AND PROTEASE ASSOCIATED DOMAIN-CONTAINING"/>
    <property type="match status" value="1"/>
</dbReference>
<organism evidence="5 6">
    <name type="scientific">Aphanomyces stellatus</name>
    <dbReference type="NCBI Taxonomy" id="120398"/>
    <lineage>
        <taxon>Eukaryota</taxon>
        <taxon>Sar</taxon>
        <taxon>Stramenopiles</taxon>
        <taxon>Oomycota</taxon>
        <taxon>Saprolegniomycetes</taxon>
        <taxon>Saprolegniales</taxon>
        <taxon>Verrucalvaceae</taxon>
        <taxon>Aphanomyces</taxon>
    </lineage>
</organism>
<evidence type="ECO:0000259" key="3">
    <source>
        <dbReference type="PROSITE" id="PS50195"/>
    </source>
</evidence>
<accession>A0A485L8W4</accession>
<dbReference type="OrthoDB" id="8062037at2759"/>
<feature type="domain" description="PX" evidence="3">
    <location>
        <begin position="28"/>
        <end position="165"/>
    </location>
</feature>
<evidence type="ECO:0000313" key="5">
    <source>
        <dbReference type="EMBL" id="VFT94734.1"/>
    </source>
</evidence>
<evidence type="ECO:0000256" key="1">
    <source>
        <dbReference type="PROSITE-ProRule" id="PRU00175"/>
    </source>
</evidence>
<dbReference type="PANTHER" id="PTHR22765:SF434">
    <property type="entry name" value="GB|AAD18119.1-RELATED"/>
    <property type="match status" value="1"/>
</dbReference>
<dbReference type="Gene3D" id="3.30.40.10">
    <property type="entry name" value="Zinc/RING finger domain, C3HC4 (zinc finger)"/>
    <property type="match status" value="1"/>
</dbReference>
<dbReference type="InterPro" id="IPR036871">
    <property type="entry name" value="PX_dom_sf"/>
</dbReference>
<reference evidence="4" key="2">
    <citation type="submission" date="2019-06" db="EMBL/GenBank/DDBJ databases">
        <title>Genomics analysis of Aphanomyces spp. identifies a new class of oomycete effector associated with host adaptation.</title>
        <authorList>
            <person name="Gaulin E."/>
        </authorList>
    </citation>
    <scope>NUCLEOTIDE SEQUENCE</scope>
    <source>
        <strain evidence="4">CBS 578.67</strain>
    </source>
</reference>
<reference evidence="5 6" key="1">
    <citation type="submission" date="2019-03" db="EMBL/GenBank/DDBJ databases">
        <authorList>
            <person name="Gaulin E."/>
            <person name="Dumas B."/>
        </authorList>
    </citation>
    <scope>NUCLEOTIDE SEQUENCE [LARGE SCALE GENOMIC DNA]</scope>
    <source>
        <strain evidence="5">CBS 568.67</strain>
    </source>
</reference>
<dbReference type="PROSITE" id="PS50089">
    <property type="entry name" value="ZF_RING_2"/>
    <property type="match status" value="1"/>
</dbReference>
<dbReference type="SUPFAM" id="SSF64268">
    <property type="entry name" value="PX domain"/>
    <property type="match status" value="1"/>
</dbReference>
<dbReference type="GO" id="GO:0035091">
    <property type="term" value="F:phosphatidylinositol binding"/>
    <property type="evidence" value="ECO:0007669"/>
    <property type="project" value="InterPro"/>
</dbReference>
<keyword evidence="1" id="KW-0862">Zinc</keyword>
<sequence>MAPPMRLQDLRFDTTRHDLIDLAQHRTKQVTVHTSAFTLGSSSIDRFTLYTLIVTCAATKTWWIIKKRYKQFSSLRRTLLQHLKSSDVNLQLVRNFPFPKKHLRLDTPDIVAERKKAFVEFTSILLAVRSECVFALAKSPAPASSPHLEAIARMIEIFLDVPDRHLTEEVRHASLVLDASPFAAAAAEEPTTTMFTTDESVDPSDVCSICLCSFDDEPTESCLHMSCGHNFHECCVVQWLEKKLTCPLCRHASTQGWMF</sequence>
<proteinExistence type="predicted"/>
<dbReference type="Proteomes" id="UP000332933">
    <property type="component" value="Unassembled WGS sequence"/>
</dbReference>
<protein>
    <submittedName>
        <fullName evidence="5">Aste57867_17995 protein</fullName>
    </submittedName>
</protein>
<dbReference type="GO" id="GO:0008270">
    <property type="term" value="F:zinc ion binding"/>
    <property type="evidence" value="ECO:0007669"/>
    <property type="project" value="UniProtKB-KW"/>
</dbReference>
<dbReference type="Gene3D" id="3.30.1520.10">
    <property type="entry name" value="Phox-like domain"/>
    <property type="match status" value="1"/>
</dbReference>
<keyword evidence="1" id="KW-0863">Zinc-finger</keyword>
<dbReference type="CDD" id="cd06093">
    <property type="entry name" value="PX_domain"/>
    <property type="match status" value="1"/>
</dbReference>
<dbReference type="PROSITE" id="PS50195">
    <property type="entry name" value="PX"/>
    <property type="match status" value="1"/>
</dbReference>
<dbReference type="GO" id="GO:0006511">
    <property type="term" value="P:ubiquitin-dependent protein catabolic process"/>
    <property type="evidence" value="ECO:0007669"/>
    <property type="project" value="TreeGrafter"/>
</dbReference>